<organism evidence="10 11">
    <name type="scientific">Chitinophaga chungangae</name>
    <dbReference type="NCBI Taxonomy" id="2821488"/>
    <lineage>
        <taxon>Bacteria</taxon>
        <taxon>Pseudomonadati</taxon>
        <taxon>Bacteroidota</taxon>
        <taxon>Chitinophagia</taxon>
        <taxon>Chitinophagales</taxon>
        <taxon>Chitinophagaceae</taxon>
        <taxon>Chitinophaga</taxon>
    </lineage>
</organism>
<comment type="subcellular location">
    <subcellularLocation>
        <location evidence="1 7">Cell outer membrane</location>
        <topology evidence="1 7">Multi-pass membrane protein</topology>
    </subcellularLocation>
</comment>
<feature type="signal peptide" evidence="8">
    <location>
        <begin position="1"/>
        <end position="18"/>
    </location>
</feature>
<sequence length="1171" mass="128152">MRISILAILLTINGLLMAASGSGQDLSKITVSIDLRNASLKQAFKKIESLADCSFTYRTQDVAGYNNITYRATDIPVNRLLDELLRTTDLRYEQVNANIVIKKGAVPLTAGLAPAGVAAATFEGGIRGVVRDPSGNPVPYATVQIVGSTKGAVADDQGRFAIVGVEAGAYKLRVTAMGYEAQTLDVTVVNNQTVTADFNLQLGDTDLSEVVVTALGITRNQRSLGYATQGVKGENLTYAKDQNVLGALAGKVAGVQVVGASGASMGGTQKIKIRGVNSISGSDQPLIVVDGTPISNANFANSDRADYGNLAQDINPEDIADINVLKGPAASALYGIRGQYGVIMITTKKGQRGAKKVNVQLNSAFSVEKAANFMKLQNLYGAGSKQTWNTLANGQKVVQMDWDESWGPKMDGTPVRQVNSFYPLDPDYGKETPFVPHPTNIEDFYETGTTFNNGINVSGGSENATFRLSYNNTNVRGIEPNSWLKRNNLGVSASLDLTSKLQVSTNINYANNSAQRPSQGSEWGARYIVQWFQRNIDMKKMRNYKYADGTNLHWNIDPPANGSDGVITDFEPLYWDNPYFDAFENTSNDNRDRFFGDVGLTYNLLPGLKLSGFVRGDVYTQNIETRIAFGSRRVPEYTVGKYQNKEMNYEFLAQYNKTVNDFSFNVNLGGNIFNRRYTYVYGATAGGLSSPGYYSLEASIDRPEASSYLLRKTIRSAYGMASVGYKNLLFLEASLRNDNSSTLNRSNNSYWYPSVSTSFVFSDVLKWKPLSYGKLRLSYAQAGADVSVYETSVNYGVGGIYRPPSGTAVNSLYVLDNLVNQNIKPSFAHSYEAGLDLKFLDNRLGLDFTYYMQKNKNQIIPLALSGTSGYSTTTINAGLIENKGFEVAITATPVRTKNFSWNTAFNISRNKSMVVELAPNQNVYPLYSSTYSGVTAYLNAYVGKPFGSLIGKAYQRDSATGTILLGANNMPLYTEATHNFGSVMPDATGGWQNTFTIGNFDLSAMIDYQVGGMFFSRSRMLAVKTGMAEETAAINENGKNVRDPLADGGGVKVTGMKASTKEMVTAYVDARQYYRTVLGTHVYEEWLYESDYIKLRELRLGYTFSKANLSKLPFSSINVALIARNPWMIWQKAPKGLDPTELSSGSQSISWLESGQANTVRSYGVNLIVNF</sequence>
<evidence type="ECO:0000256" key="2">
    <source>
        <dbReference type="ARBA" id="ARBA00022448"/>
    </source>
</evidence>
<accession>A0ABS3Y9S0</accession>
<evidence type="ECO:0000256" key="4">
    <source>
        <dbReference type="ARBA" id="ARBA00022692"/>
    </source>
</evidence>
<keyword evidence="2 7" id="KW-0813">Transport</keyword>
<feature type="chain" id="PRO_5046115157" evidence="8">
    <location>
        <begin position="19"/>
        <end position="1171"/>
    </location>
</feature>
<keyword evidence="5 7" id="KW-0472">Membrane</keyword>
<comment type="caution">
    <text evidence="10">The sequence shown here is derived from an EMBL/GenBank/DDBJ whole genome shotgun (WGS) entry which is preliminary data.</text>
</comment>
<dbReference type="Proteomes" id="UP000679126">
    <property type="component" value="Unassembled WGS sequence"/>
</dbReference>
<keyword evidence="11" id="KW-1185">Reference proteome</keyword>
<dbReference type="PROSITE" id="PS52016">
    <property type="entry name" value="TONB_DEPENDENT_REC_3"/>
    <property type="match status" value="1"/>
</dbReference>
<reference evidence="11" key="1">
    <citation type="submission" date="2021-03" db="EMBL/GenBank/DDBJ databases">
        <title>Assistant Professor.</title>
        <authorList>
            <person name="Huq M.A."/>
        </authorList>
    </citation>
    <scope>NUCLEOTIDE SEQUENCE [LARGE SCALE GENOMIC DNA]</scope>
    <source>
        <strain evidence="11">MAH-28</strain>
    </source>
</reference>
<proteinExistence type="inferred from homology"/>
<keyword evidence="3 7" id="KW-1134">Transmembrane beta strand</keyword>
<dbReference type="RefSeq" id="WP_209143601.1">
    <property type="nucleotide sequence ID" value="NZ_JAGHKP010000001.1"/>
</dbReference>
<dbReference type="InterPro" id="IPR023997">
    <property type="entry name" value="TonB-dep_OMP_SusC/RagA_CS"/>
</dbReference>
<evidence type="ECO:0000256" key="6">
    <source>
        <dbReference type="ARBA" id="ARBA00023237"/>
    </source>
</evidence>
<dbReference type="NCBIfam" id="TIGR04057">
    <property type="entry name" value="SusC_RagA_signa"/>
    <property type="match status" value="1"/>
</dbReference>
<dbReference type="InterPro" id="IPR037066">
    <property type="entry name" value="Plug_dom_sf"/>
</dbReference>
<gene>
    <name evidence="10" type="ORF">J7I43_04295</name>
</gene>
<comment type="similarity">
    <text evidence="7">Belongs to the TonB-dependent receptor family.</text>
</comment>
<dbReference type="SUPFAM" id="SSF49464">
    <property type="entry name" value="Carboxypeptidase regulatory domain-like"/>
    <property type="match status" value="1"/>
</dbReference>
<dbReference type="Gene3D" id="2.170.130.10">
    <property type="entry name" value="TonB-dependent receptor, plug domain"/>
    <property type="match status" value="1"/>
</dbReference>
<evidence type="ECO:0000256" key="3">
    <source>
        <dbReference type="ARBA" id="ARBA00022452"/>
    </source>
</evidence>
<evidence type="ECO:0000313" key="10">
    <source>
        <dbReference type="EMBL" id="MBO9151414.1"/>
    </source>
</evidence>
<evidence type="ECO:0000259" key="9">
    <source>
        <dbReference type="Pfam" id="PF07715"/>
    </source>
</evidence>
<dbReference type="SUPFAM" id="SSF56935">
    <property type="entry name" value="Porins"/>
    <property type="match status" value="1"/>
</dbReference>
<evidence type="ECO:0000313" key="11">
    <source>
        <dbReference type="Proteomes" id="UP000679126"/>
    </source>
</evidence>
<evidence type="ECO:0000256" key="5">
    <source>
        <dbReference type="ARBA" id="ARBA00023136"/>
    </source>
</evidence>
<dbReference type="Gene3D" id="2.60.40.1120">
    <property type="entry name" value="Carboxypeptidase-like, regulatory domain"/>
    <property type="match status" value="1"/>
</dbReference>
<evidence type="ECO:0000256" key="1">
    <source>
        <dbReference type="ARBA" id="ARBA00004571"/>
    </source>
</evidence>
<keyword evidence="6 7" id="KW-0998">Cell outer membrane</keyword>
<dbReference type="InterPro" id="IPR039426">
    <property type="entry name" value="TonB-dep_rcpt-like"/>
</dbReference>
<keyword evidence="8" id="KW-0732">Signal</keyword>
<dbReference type="InterPro" id="IPR012910">
    <property type="entry name" value="Plug_dom"/>
</dbReference>
<evidence type="ECO:0000256" key="8">
    <source>
        <dbReference type="SAM" id="SignalP"/>
    </source>
</evidence>
<dbReference type="Pfam" id="PF13620">
    <property type="entry name" value="CarboxypepD_reg"/>
    <property type="match status" value="1"/>
</dbReference>
<dbReference type="NCBIfam" id="TIGR04056">
    <property type="entry name" value="OMP_RagA_SusC"/>
    <property type="match status" value="1"/>
</dbReference>
<name>A0ABS3Y9S0_9BACT</name>
<dbReference type="Gene3D" id="2.40.170.20">
    <property type="entry name" value="TonB-dependent receptor, beta-barrel domain"/>
    <property type="match status" value="1"/>
</dbReference>
<protein>
    <submittedName>
        <fullName evidence="10">SusC/RagA family TonB-linked outer membrane protein</fullName>
    </submittedName>
</protein>
<dbReference type="EMBL" id="JAGHKP010000001">
    <property type="protein sequence ID" value="MBO9151414.1"/>
    <property type="molecule type" value="Genomic_DNA"/>
</dbReference>
<dbReference type="InterPro" id="IPR036942">
    <property type="entry name" value="Beta-barrel_TonB_sf"/>
</dbReference>
<dbReference type="Pfam" id="PF07715">
    <property type="entry name" value="Plug"/>
    <property type="match status" value="1"/>
</dbReference>
<evidence type="ECO:0000256" key="7">
    <source>
        <dbReference type="PROSITE-ProRule" id="PRU01360"/>
    </source>
</evidence>
<feature type="domain" description="TonB-dependent receptor plug" evidence="9">
    <location>
        <begin position="221"/>
        <end position="342"/>
    </location>
</feature>
<dbReference type="InterPro" id="IPR023996">
    <property type="entry name" value="TonB-dep_OMP_SusC/RagA"/>
</dbReference>
<dbReference type="InterPro" id="IPR008969">
    <property type="entry name" value="CarboxyPept-like_regulatory"/>
</dbReference>
<keyword evidence="4 7" id="KW-0812">Transmembrane</keyword>